<proteinExistence type="inferred from homology"/>
<evidence type="ECO:0000259" key="6">
    <source>
        <dbReference type="PROSITE" id="PS51012"/>
    </source>
</evidence>
<feature type="transmembrane region" description="Helical" evidence="5">
    <location>
        <begin position="170"/>
        <end position="189"/>
    </location>
</feature>
<comment type="similarity">
    <text evidence="5">Belongs to the ABC-2 integral membrane protein family.</text>
</comment>
<evidence type="ECO:0000313" key="8">
    <source>
        <dbReference type="Proteomes" id="UP000037175"/>
    </source>
</evidence>
<feature type="domain" description="ABC transmembrane type-2" evidence="6">
    <location>
        <begin position="24"/>
        <end position="249"/>
    </location>
</feature>
<keyword evidence="5" id="KW-1003">Cell membrane</keyword>
<dbReference type="InterPro" id="IPR000412">
    <property type="entry name" value="ABC_2_transport"/>
</dbReference>
<dbReference type="PATRIC" id="fig|281456.6.peg.1197"/>
<feature type="transmembrane region" description="Helical" evidence="5">
    <location>
        <begin position="56"/>
        <end position="82"/>
    </location>
</feature>
<feature type="transmembrane region" description="Helical" evidence="5">
    <location>
        <begin position="228"/>
        <end position="246"/>
    </location>
</feature>
<dbReference type="PIRSF" id="PIRSF006648">
    <property type="entry name" value="DrrB"/>
    <property type="match status" value="1"/>
</dbReference>
<dbReference type="Proteomes" id="UP000037175">
    <property type="component" value="Unassembled WGS sequence"/>
</dbReference>
<reference evidence="8" key="1">
    <citation type="submission" date="2015-07" db="EMBL/GenBank/DDBJ databases">
        <title>Complete Genome of Thermincola ferriacetica strain Z-0001T.</title>
        <authorList>
            <person name="Lusk B."/>
            <person name="Badalamenti J.P."/>
            <person name="Parameswaran P."/>
            <person name="Bond D.R."/>
            <person name="Torres C.I."/>
        </authorList>
    </citation>
    <scope>NUCLEOTIDE SEQUENCE [LARGE SCALE GENOMIC DNA]</scope>
    <source>
        <strain evidence="8">Z-0001</strain>
    </source>
</reference>
<keyword evidence="3 5" id="KW-1133">Transmembrane helix</keyword>
<evidence type="ECO:0000313" key="7">
    <source>
        <dbReference type="EMBL" id="KNZ70252.1"/>
    </source>
</evidence>
<evidence type="ECO:0000256" key="2">
    <source>
        <dbReference type="ARBA" id="ARBA00022692"/>
    </source>
</evidence>
<feature type="transmembrane region" description="Helical" evidence="5">
    <location>
        <begin position="103"/>
        <end position="130"/>
    </location>
</feature>
<dbReference type="InterPro" id="IPR047817">
    <property type="entry name" value="ABC2_TM_bact-type"/>
</dbReference>
<comment type="subcellular location">
    <subcellularLocation>
        <location evidence="5">Cell membrane</location>
        <topology evidence="5">Multi-pass membrane protein</topology>
    </subcellularLocation>
    <subcellularLocation>
        <location evidence="1">Membrane</location>
        <topology evidence="1">Multi-pass membrane protein</topology>
    </subcellularLocation>
</comment>
<protein>
    <recommendedName>
        <fullName evidence="5">Transport permease protein</fullName>
    </recommendedName>
</protein>
<dbReference type="AlphaFoldDB" id="A0A0L6W3U0"/>
<accession>A0A0L6W3U0</accession>
<dbReference type="EMBL" id="LGTE01000005">
    <property type="protein sequence ID" value="KNZ70252.1"/>
    <property type="molecule type" value="Genomic_DNA"/>
</dbReference>
<dbReference type="PANTHER" id="PTHR43229:SF2">
    <property type="entry name" value="NODULATION PROTEIN J"/>
    <property type="match status" value="1"/>
</dbReference>
<keyword evidence="4 5" id="KW-0472">Membrane</keyword>
<name>A0A0L6W3U0_9FIRM</name>
<keyword evidence="2 5" id="KW-0812">Transmembrane</keyword>
<organism evidence="7 8">
    <name type="scientific">Thermincola ferriacetica</name>
    <dbReference type="NCBI Taxonomy" id="281456"/>
    <lineage>
        <taxon>Bacteria</taxon>
        <taxon>Bacillati</taxon>
        <taxon>Bacillota</taxon>
        <taxon>Clostridia</taxon>
        <taxon>Eubacteriales</taxon>
        <taxon>Thermincolaceae</taxon>
        <taxon>Thermincola</taxon>
    </lineage>
</organism>
<dbReference type="PROSITE" id="PS51012">
    <property type="entry name" value="ABC_TM2"/>
    <property type="match status" value="1"/>
</dbReference>
<comment type="caution">
    <text evidence="7">The sequence shown here is derived from an EMBL/GenBank/DDBJ whole genome shotgun (WGS) entry which is preliminary data.</text>
</comment>
<evidence type="ECO:0000256" key="3">
    <source>
        <dbReference type="ARBA" id="ARBA00022989"/>
    </source>
</evidence>
<dbReference type="GO" id="GO:0043190">
    <property type="term" value="C:ATP-binding cassette (ABC) transporter complex"/>
    <property type="evidence" value="ECO:0007669"/>
    <property type="project" value="InterPro"/>
</dbReference>
<keyword evidence="5" id="KW-0813">Transport</keyword>
<evidence type="ECO:0000256" key="4">
    <source>
        <dbReference type="ARBA" id="ARBA00023136"/>
    </source>
</evidence>
<dbReference type="GO" id="GO:0140359">
    <property type="term" value="F:ABC-type transporter activity"/>
    <property type="evidence" value="ECO:0007669"/>
    <property type="project" value="InterPro"/>
</dbReference>
<dbReference type="PRINTS" id="PR00164">
    <property type="entry name" value="ABC2TRNSPORT"/>
</dbReference>
<dbReference type="RefSeq" id="WP_052217213.1">
    <property type="nucleotide sequence ID" value="NZ_LGTE01000005.1"/>
</dbReference>
<dbReference type="PANTHER" id="PTHR43229">
    <property type="entry name" value="NODULATION PROTEIN J"/>
    <property type="match status" value="1"/>
</dbReference>
<evidence type="ECO:0000256" key="1">
    <source>
        <dbReference type="ARBA" id="ARBA00004141"/>
    </source>
</evidence>
<dbReference type="InterPro" id="IPR051784">
    <property type="entry name" value="Nod_factor_ABC_transporter"/>
</dbReference>
<feature type="transmembrane region" description="Helical" evidence="5">
    <location>
        <begin position="24"/>
        <end position="44"/>
    </location>
</feature>
<evidence type="ECO:0000256" key="5">
    <source>
        <dbReference type="RuleBase" id="RU361157"/>
    </source>
</evidence>
<dbReference type="Pfam" id="PF01061">
    <property type="entry name" value="ABC2_membrane"/>
    <property type="match status" value="1"/>
</dbReference>
<sequence length="250" mass="27534">MSDALRAIYVIWQREIIKFWREKARIVTSLVQPAVWLFIMGKGIGSTFRGPMNVDYVQFMFPGVIAMTVLFSASFSAISIVWDREFGFLKEVLVAPVPRTAVVIGKALAGSTTATLQGVMVLLFAPLIGVNLQAPVIIKTILLLLFISFTVTSGGIVIAAKMQSFHSFQLVMNFLIMPMFFLSGAMFPIHNLPLWMKLMARIDPMAYGVDALKGVLIGANEMGIGQDIVVLAVFCMLAIFIAVFLFNKEG</sequence>
<feature type="transmembrane region" description="Helical" evidence="5">
    <location>
        <begin position="136"/>
        <end position="158"/>
    </location>
</feature>
<dbReference type="InterPro" id="IPR013525">
    <property type="entry name" value="ABC2_TM"/>
</dbReference>
<keyword evidence="8" id="KW-1185">Reference proteome</keyword>
<gene>
    <name evidence="7" type="ORF">Tfer_1130</name>
</gene>